<reference evidence="2" key="1">
    <citation type="submission" date="2013-06" db="EMBL/GenBank/DDBJ databases">
        <title>Complete Genome Sequence of Hyperthermophilic Palaeococcus pacificus DY20341T, Isolated from a Deep-Sea Hydrothermal Sediments.</title>
        <authorList>
            <person name="Zeng X."/>
            <person name="Shao Z."/>
        </authorList>
    </citation>
    <scope>NUCLEOTIDE SEQUENCE [LARGE SCALE GENOMIC DNA]</scope>
    <source>
        <strain evidence="2">DY20341</strain>
    </source>
</reference>
<reference evidence="1 2" key="2">
    <citation type="journal article" date="2015" name="Genome Announc.">
        <title>Complete Genome Sequence of Hyperthermophilic Piezophilic Archaeon Palaeococcus pacificus DY20341T, Isolated from Deep-Sea Hydrothermal Sediments.</title>
        <authorList>
            <person name="Zeng X."/>
            <person name="Jebbar M."/>
            <person name="Shao Z."/>
        </authorList>
    </citation>
    <scope>NUCLEOTIDE SEQUENCE [LARGE SCALE GENOMIC DNA]</scope>
    <source>
        <strain evidence="1 2">DY20341</strain>
    </source>
</reference>
<dbReference type="HOGENOM" id="CLU_179754_1_0_2"/>
<dbReference type="AlphaFoldDB" id="A0A075LQA4"/>
<accession>A0A075LQA4</accession>
<dbReference type="InterPro" id="IPR003831">
    <property type="entry name" value="DUF211"/>
</dbReference>
<evidence type="ECO:0008006" key="3">
    <source>
        <dbReference type="Google" id="ProtNLM"/>
    </source>
</evidence>
<gene>
    <name evidence="1" type="ORF">PAP_00285</name>
</gene>
<dbReference type="PANTHER" id="PTHR42240:SF1">
    <property type="entry name" value="DUF211 DOMAIN-CONTAINING PROTEIN"/>
    <property type="match status" value="1"/>
</dbReference>
<proteinExistence type="predicted"/>
<dbReference type="OrthoDB" id="201945at2157"/>
<dbReference type="Proteomes" id="UP000027981">
    <property type="component" value="Chromosome"/>
</dbReference>
<dbReference type="RefSeq" id="WP_048163970.1">
    <property type="nucleotide sequence ID" value="NZ_CP006019.1"/>
</dbReference>
<dbReference type="PANTHER" id="PTHR42240">
    <property type="entry name" value="DUF211 DOMAIN-CONTAINING PROTEIN"/>
    <property type="match status" value="1"/>
</dbReference>
<dbReference type="SUPFAM" id="SSF160363">
    <property type="entry name" value="MTH889-like"/>
    <property type="match status" value="1"/>
</dbReference>
<dbReference type="KEGG" id="ppac:PAP_00285"/>
<evidence type="ECO:0000313" key="2">
    <source>
        <dbReference type="Proteomes" id="UP000027981"/>
    </source>
</evidence>
<name>A0A075LQA4_9EURY</name>
<dbReference type="eggNOG" id="arCOG04140">
    <property type="taxonomic scope" value="Archaea"/>
</dbReference>
<evidence type="ECO:0000313" key="1">
    <source>
        <dbReference type="EMBL" id="AIF68504.1"/>
    </source>
</evidence>
<organism evidence="1 2">
    <name type="scientific">Palaeococcus pacificus DY20341</name>
    <dbReference type="NCBI Taxonomy" id="1343739"/>
    <lineage>
        <taxon>Archaea</taxon>
        <taxon>Methanobacteriati</taxon>
        <taxon>Methanobacteriota</taxon>
        <taxon>Thermococci</taxon>
        <taxon>Thermococcales</taxon>
        <taxon>Thermococcaceae</taxon>
        <taxon>Palaeococcus</taxon>
    </lineage>
</organism>
<sequence length="101" mass="11243">MARGIRLLVLDVLKPHQPMVTELALGLSELRGVDGVNITLVEIDKETENIKITIVGDNLDYDEIVRTIEEFGGVVHSIDMVAAGKRIIEESETPQDKLEEF</sequence>
<dbReference type="InterPro" id="IPR023129">
    <property type="entry name" value="MTH889-like_dom_sf"/>
</dbReference>
<dbReference type="Gene3D" id="3.30.70.1340">
    <property type="entry name" value="MTH889-like domain"/>
    <property type="match status" value="1"/>
</dbReference>
<dbReference type="Pfam" id="PF02680">
    <property type="entry name" value="DUF211"/>
    <property type="match status" value="1"/>
</dbReference>
<protein>
    <recommendedName>
        <fullName evidence="3">DUF211 domain-containing protein</fullName>
    </recommendedName>
</protein>
<dbReference type="GeneID" id="24841192"/>
<dbReference type="EMBL" id="CP006019">
    <property type="protein sequence ID" value="AIF68504.1"/>
    <property type="molecule type" value="Genomic_DNA"/>
</dbReference>
<keyword evidence="2" id="KW-1185">Reference proteome</keyword>
<dbReference type="STRING" id="1343739.PAP_00285"/>